<evidence type="ECO:0000313" key="2">
    <source>
        <dbReference type="Proteomes" id="UP001159427"/>
    </source>
</evidence>
<dbReference type="EMBL" id="CALNXI010001602">
    <property type="protein sequence ID" value="CAH3173088.1"/>
    <property type="molecule type" value="Genomic_DNA"/>
</dbReference>
<keyword evidence="2" id="KW-1185">Reference proteome</keyword>
<evidence type="ECO:0000313" key="1">
    <source>
        <dbReference type="EMBL" id="CAH3173088.1"/>
    </source>
</evidence>
<comment type="caution">
    <text evidence="1">The sequence shown here is derived from an EMBL/GenBank/DDBJ whole genome shotgun (WGS) entry which is preliminary data.</text>
</comment>
<dbReference type="Proteomes" id="UP001159427">
    <property type="component" value="Unassembled WGS sequence"/>
</dbReference>
<reference evidence="1 2" key="1">
    <citation type="submission" date="2022-05" db="EMBL/GenBank/DDBJ databases">
        <authorList>
            <consortium name="Genoscope - CEA"/>
            <person name="William W."/>
        </authorList>
    </citation>
    <scope>NUCLEOTIDE SEQUENCE [LARGE SCALE GENOMIC DNA]</scope>
</reference>
<proteinExistence type="predicted"/>
<organism evidence="1 2">
    <name type="scientific">Porites evermanni</name>
    <dbReference type="NCBI Taxonomy" id="104178"/>
    <lineage>
        <taxon>Eukaryota</taxon>
        <taxon>Metazoa</taxon>
        <taxon>Cnidaria</taxon>
        <taxon>Anthozoa</taxon>
        <taxon>Hexacorallia</taxon>
        <taxon>Scleractinia</taxon>
        <taxon>Fungiina</taxon>
        <taxon>Poritidae</taxon>
        <taxon>Porites</taxon>
    </lineage>
</organism>
<protein>
    <recommendedName>
        <fullName evidence="3">DDE Tnp4 domain-containing protein</fullName>
    </recommendedName>
</protein>
<evidence type="ECO:0008006" key="3">
    <source>
        <dbReference type="Google" id="ProtNLM"/>
    </source>
</evidence>
<gene>
    <name evidence="1" type="ORF">PEVE_00008852</name>
</gene>
<accession>A0ABN8R191</accession>
<name>A0ABN8R191_9CNID</name>
<sequence length="170" mass="19349">MQFLVHSKLHIISNLPRGIDFQTMINEFQRKWNFPQCLGAIDSTRIPIKVPLLHQADYFNRKSFHSVILQVLAWHIIPGCFARSQLGKMITEGRMITNDVNLSRVIDNHIIKPFLIGDPAYPLSKHLMKNYPGVNLILEKNISTTDLAVLTFRLKEGLDGLREDVDSGTG</sequence>